<feature type="domain" description="Reverse transcriptase" evidence="2">
    <location>
        <begin position="1"/>
        <end position="278"/>
    </location>
</feature>
<dbReference type="AlphaFoldDB" id="A0A833NEN8"/>
<sequence length="443" mass="52089">MTVRAEFDQYFDKEYLEKIYHNRVIVSGATGIDNLSQRHFWGIQKDQIDVIVRKVLSGNYEFTKYKQKLASKGAGKVPREISIPTIRDRIVLRALCDFLTDHFKDLVEFQLPQNVIKDVKSARSDASYTHFIKLDVQNFYPSVPHSIFKIKLRHLIADKEIRNLVYKAIKTPTVSRPSKSDKLTKAGIPQGLAISNVLAAIFLADLDRKYRRDSRIKFYRYVDDILVFSPEEKVESVTSNIISDFSRLGLKVHDPKVSPEKSRIGKLTDEFDYLGYSFRNNLITVRSGSIEKLRESIVSIFTSYRYSKNRNEKFLEWRLNMRITGCIFENKCMGWLFFFSEINDKELLHSLDNFIMKLARRFNVVINPKRFARSFYEINHKRYTSKYIPNFDEYTDLQKKEVLVSYFQKTGVESMTPDELDLEFRRRISKQVKDLLQDVQNFS</sequence>
<proteinExistence type="inferred from homology"/>
<reference evidence="3 4" key="1">
    <citation type="submission" date="2019-10" db="EMBL/GenBank/DDBJ databases">
        <title>Draft genome sequence of Marinobacter hydrocarbonoclasticus NCT7M from the microbiome of the marine copepod.</title>
        <authorList>
            <person name="Nuttall R."/>
            <person name="Sharma G."/>
            <person name="Moisander P."/>
        </authorList>
    </citation>
    <scope>NUCLEOTIDE SEQUENCE [LARGE SCALE GENOMIC DNA]</scope>
    <source>
        <strain evidence="3 4">NCT7M</strain>
    </source>
</reference>
<evidence type="ECO:0000313" key="4">
    <source>
        <dbReference type="Proteomes" id="UP000469950"/>
    </source>
</evidence>
<dbReference type="Pfam" id="PF00078">
    <property type="entry name" value="RVT_1"/>
    <property type="match status" value="1"/>
</dbReference>
<dbReference type="PANTHER" id="PTHR34047:SF8">
    <property type="entry name" value="PROTEIN YKFC"/>
    <property type="match status" value="1"/>
</dbReference>
<dbReference type="InterPro" id="IPR000477">
    <property type="entry name" value="RT_dom"/>
</dbReference>
<organism evidence="3 4">
    <name type="scientific">Marinobacter nauticus</name>
    <name type="common">Marinobacter hydrocarbonoclasticus</name>
    <name type="synonym">Marinobacter aquaeolei</name>
    <dbReference type="NCBI Taxonomy" id="2743"/>
    <lineage>
        <taxon>Bacteria</taxon>
        <taxon>Pseudomonadati</taxon>
        <taxon>Pseudomonadota</taxon>
        <taxon>Gammaproteobacteria</taxon>
        <taxon>Pseudomonadales</taxon>
        <taxon>Marinobacteraceae</taxon>
        <taxon>Marinobacter</taxon>
    </lineage>
</organism>
<name>A0A833NEN8_MARNT</name>
<dbReference type="Gene3D" id="3.30.70.270">
    <property type="match status" value="1"/>
</dbReference>
<dbReference type="InterPro" id="IPR043128">
    <property type="entry name" value="Rev_trsase/Diguanyl_cyclase"/>
</dbReference>
<dbReference type="InterPro" id="IPR043502">
    <property type="entry name" value="DNA/RNA_pol_sf"/>
</dbReference>
<dbReference type="EMBL" id="WBMP01000002">
    <property type="protein sequence ID" value="KAE8546819.1"/>
    <property type="molecule type" value="Genomic_DNA"/>
</dbReference>
<dbReference type="RefSeq" id="WP_153739878.1">
    <property type="nucleotide sequence ID" value="NZ_WBMP01000002.1"/>
</dbReference>
<comment type="caution">
    <text evidence="3">The sequence shown here is derived from an EMBL/GenBank/DDBJ whole genome shotgun (WGS) entry which is preliminary data.</text>
</comment>
<evidence type="ECO:0000256" key="1">
    <source>
        <dbReference type="ARBA" id="ARBA00034120"/>
    </source>
</evidence>
<evidence type="ECO:0000313" key="3">
    <source>
        <dbReference type="EMBL" id="KAE8546819.1"/>
    </source>
</evidence>
<evidence type="ECO:0000259" key="2">
    <source>
        <dbReference type="PROSITE" id="PS50878"/>
    </source>
</evidence>
<dbReference type="PROSITE" id="PS50878">
    <property type="entry name" value="RT_POL"/>
    <property type="match status" value="1"/>
</dbReference>
<dbReference type="InterPro" id="IPR051083">
    <property type="entry name" value="GrpII_Intron_Splice-Mob/Def"/>
</dbReference>
<protein>
    <recommendedName>
        <fullName evidence="2">Reverse transcriptase domain-containing protein</fullName>
    </recommendedName>
</protein>
<dbReference type="SUPFAM" id="SSF56672">
    <property type="entry name" value="DNA/RNA polymerases"/>
    <property type="match status" value="1"/>
</dbReference>
<gene>
    <name evidence="3" type="ORF">F6453_0499</name>
</gene>
<dbReference type="Proteomes" id="UP000469950">
    <property type="component" value="Unassembled WGS sequence"/>
</dbReference>
<dbReference type="PANTHER" id="PTHR34047">
    <property type="entry name" value="NUCLEAR INTRON MATURASE 1, MITOCHONDRIAL-RELATED"/>
    <property type="match status" value="1"/>
</dbReference>
<accession>A0A833NEN8</accession>
<comment type="similarity">
    <text evidence="1">Belongs to the bacterial reverse transcriptase family.</text>
</comment>